<protein>
    <submittedName>
        <fullName evidence="1">Glutaminyl-peptide cyclotransferase</fullName>
    </submittedName>
</protein>
<proteinExistence type="predicted"/>
<dbReference type="PANTHER" id="PTHR31270:SF1">
    <property type="entry name" value="GLUTAMINYL-PEPTIDE CYCLOTRANSFERASE"/>
    <property type="match status" value="1"/>
</dbReference>
<sequence length="278" mass="31407">MKHLKILPFFSLVIFMLSCNNSGSESIESELSTSNNQKTIGYSVINVYPHDTKAFTEGLFIKDNILFESTGGKGNKDDDNKSFIIKRSLKDLHPIAQINLPKNIFGEGISVVGNKLYELTWDEHIVFVYDAKNFQKLGELHWPYEGWGMTTDGVRLYISTGSDKIYIVNPTDFSVQKVINVTENGERLDNINELEYVDGYIYANVFQKDVIVKIDLKDGSVIGTLDLSDIKQKSGTDFNLGDDLYNNKVLNGIAYDSIHNTLIVTGKNWPNLFELKLQ</sequence>
<dbReference type="EMBL" id="CP044016">
    <property type="protein sequence ID" value="QES87751.1"/>
    <property type="molecule type" value="Genomic_DNA"/>
</dbReference>
<dbReference type="Pfam" id="PF05096">
    <property type="entry name" value="Glu_cyclase_2"/>
    <property type="match status" value="1"/>
</dbReference>
<dbReference type="Gene3D" id="2.130.10.10">
    <property type="entry name" value="YVTN repeat-like/Quinoprotein amine dehydrogenase"/>
    <property type="match status" value="1"/>
</dbReference>
<dbReference type="OrthoDB" id="9783700at2"/>
<dbReference type="PANTHER" id="PTHR31270">
    <property type="entry name" value="GLUTAMINYL-PEPTIDE CYCLOTRANSFERASE"/>
    <property type="match status" value="1"/>
</dbReference>
<dbReference type="InterPro" id="IPR015943">
    <property type="entry name" value="WD40/YVTN_repeat-like_dom_sf"/>
</dbReference>
<keyword evidence="2" id="KW-1185">Reference proteome</keyword>
<dbReference type="InterPro" id="IPR011044">
    <property type="entry name" value="Quino_amine_DH_bsu"/>
</dbReference>
<dbReference type="SUPFAM" id="SSF50969">
    <property type="entry name" value="YVTN repeat-like/Quinoprotein amine dehydrogenase"/>
    <property type="match status" value="1"/>
</dbReference>
<dbReference type="Proteomes" id="UP000292424">
    <property type="component" value="Chromosome"/>
</dbReference>
<organism evidence="1 2">
    <name type="scientific">Rhizosphaericola mali</name>
    <dbReference type="NCBI Taxonomy" id="2545455"/>
    <lineage>
        <taxon>Bacteria</taxon>
        <taxon>Pseudomonadati</taxon>
        <taxon>Bacteroidota</taxon>
        <taxon>Chitinophagia</taxon>
        <taxon>Chitinophagales</taxon>
        <taxon>Chitinophagaceae</taxon>
        <taxon>Rhizosphaericola</taxon>
    </lineage>
</organism>
<gene>
    <name evidence="1" type="ORF">E0W69_003400</name>
</gene>
<evidence type="ECO:0000313" key="2">
    <source>
        <dbReference type="Proteomes" id="UP000292424"/>
    </source>
</evidence>
<name>A0A5P2G8A0_9BACT</name>
<reference evidence="1 2" key="1">
    <citation type="submission" date="2019-09" db="EMBL/GenBank/DDBJ databases">
        <title>Complete genome sequence of Arachidicoccus sp. B3-10 isolated from apple orchard soil.</title>
        <authorList>
            <person name="Kim H.S."/>
            <person name="Han K.-I."/>
            <person name="Suh M.K."/>
            <person name="Lee K.C."/>
            <person name="Eom M.K."/>
            <person name="Kim J.-S."/>
            <person name="Kang S.W."/>
            <person name="Sin Y."/>
            <person name="Lee J.-S."/>
        </authorList>
    </citation>
    <scope>NUCLEOTIDE SEQUENCE [LARGE SCALE GENOMIC DNA]</scope>
    <source>
        <strain evidence="1 2">B3-10</strain>
    </source>
</reference>
<dbReference type="PROSITE" id="PS51257">
    <property type="entry name" value="PROKAR_LIPOPROTEIN"/>
    <property type="match status" value="1"/>
</dbReference>
<accession>A0A5P2G8A0</accession>
<dbReference type="GO" id="GO:0016603">
    <property type="term" value="F:glutaminyl-peptide cyclotransferase activity"/>
    <property type="evidence" value="ECO:0007669"/>
    <property type="project" value="InterPro"/>
</dbReference>
<dbReference type="InterPro" id="IPR007788">
    <property type="entry name" value="QCT"/>
</dbReference>
<keyword evidence="1" id="KW-0808">Transferase</keyword>
<dbReference type="RefSeq" id="WP_131328638.1">
    <property type="nucleotide sequence ID" value="NZ_CP044016.1"/>
</dbReference>
<dbReference type="KEGG" id="arac:E0W69_003400"/>
<dbReference type="AlphaFoldDB" id="A0A5P2G8A0"/>
<evidence type="ECO:0000313" key="1">
    <source>
        <dbReference type="EMBL" id="QES87751.1"/>
    </source>
</evidence>